<proteinExistence type="predicted"/>
<organism evidence="3">
    <name type="scientific">Colletotrichum fructicola (strain Nara gc5)</name>
    <name type="common">Anthracnose fungus</name>
    <name type="synonym">Colletotrichum gloeosporioides (strain Nara gc5)</name>
    <dbReference type="NCBI Taxonomy" id="1213859"/>
    <lineage>
        <taxon>Eukaryota</taxon>
        <taxon>Fungi</taxon>
        <taxon>Dikarya</taxon>
        <taxon>Ascomycota</taxon>
        <taxon>Pezizomycotina</taxon>
        <taxon>Sordariomycetes</taxon>
        <taxon>Hypocreomycetidae</taxon>
        <taxon>Glomerellales</taxon>
        <taxon>Glomerellaceae</taxon>
        <taxon>Colletotrichum</taxon>
        <taxon>Colletotrichum gloeosporioides species complex</taxon>
    </lineage>
</organism>
<dbReference type="EMBL" id="KB020800">
    <property type="protein sequence ID" value="ELA30372.1"/>
    <property type="molecule type" value="Genomic_DNA"/>
</dbReference>
<evidence type="ECO:0000256" key="2">
    <source>
        <dbReference type="SAM" id="Phobius"/>
    </source>
</evidence>
<feature type="region of interest" description="Disordered" evidence="1">
    <location>
        <begin position="1"/>
        <end position="42"/>
    </location>
</feature>
<dbReference type="AlphaFoldDB" id="L2FVP1"/>
<keyword evidence="2" id="KW-1133">Transmembrane helix</keyword>
<dbReference type="HOGENOM" id="CLU_119611_0_0_1"/>
<feature type="compositionally biased region" description="Polar residues" evidence="1">
    <location>
        <begin position="25"/>
        <end position="37"/>
    </location>
</feature>
<feature type="transmembrane region" description="Helical" evidence="2">
    <location>
        <begin position="55"/>
        <end position="78"/>
    </location>
</feature>
<protein>
    <submittedName>
        <fullName evidence="3">Uncharacterized protein</fullName>
    </submittedName>
</protein>
<evidence type="ECO:0000256" key="1">
    <source>
        <dbReference type="SAM" id="MobiDB-lite"/>
    </source>
</evidence>
<feature type="transmembrane region" description="Helical" evidence="2">
    <location>
        <begin position="98"/>
        <end position="121"/>
    </location>
</feature>
<feature type="transmembrane region" description="Helical" evidence="2">
    <location>
        <begin position="142"/>
        <end position="167"/>
    </location>
</feature>
<gene>
    <name evidence="3" type="ORF">CGGC5_9381</name>
</gene>
<accession>L2FVP1</accession>
<keyword evidence="2" id="KW-0472">Membrane</keyword>
<keyword evidence="2" id="KW-0812">Transmembrane</keyword>
<evidence type="ECO:0000313" key="3">
    <source>
        <dbReference type="EMBL" id="ELA30372.1"/>
    </source>
</evidence>
<reference evidence="3" key="1">
    <citation type="submission" date="2012-08" db="EMBL/GenBank/DDBJ databases">
        <title>Genome analysis of Colletotrichum orbiculare and Colletotrichum fructicola.</title>
        <authorList>
            <person name="Gan P.H.P."/>
            <person name="Ikeda K."/>
            <person name="Irieda H."/>
            <person name="Narusaka M."/>
            <person name="O'Connell R.J."/>
            <person name="Narusaka Y."/>
            <person name="Takano Y."/>
            <person name="Kubo Y."/>
            <person name="Shirasu K."/>
        </authorList>
    </citation>
    <scope>NUCLEOTIDE SEQUENCE</scope>
    <source>
        <strain evidence="3">Nara gc5</strain>
    </source>
</reference>
<sequence>MSSKGYPPPREPTMGSADSVLPVTPSLTPITSQSQPRPESLEINGEGSVKEFQMFITIVLTISIFGASTFAILAGQMQDPAELWKPSPPPFSLATVRRFLAAAWLCFILTIAIAGYSSSLLTILRQRAERLNDHTWHTHWDILGIAASILLHILLVLAFLFLSLGLVAYVGTIGWVAVGFSCLAGTFVVGLSIFQCM</sequence>
<name>L2FVP1_COLFN</name>
<feature type="transmembrane region" description="Helical" evidence="2">
    <location>
        <begin position="173"/>
        <end position="194"/>
    </location>
</feature>
<feature type="compositionally biased region" description="Pro residues" evidence="1">
    <location>
        <begin position="1"/>
        <end position="11"/>
    </location>
</feature>